<feature type="transmembrane region" description="Helical" evidence="2">
    <location>
        <begin position="239"/>
        <end position="255"/>
    </location>
</feature>
<dbReference type="PANTHER" id="PTHR36840:SF1">
    <property type="entry name" value="BLL5714 PROTEIN"/>
    <property type="match status" value="1"/>
</dbReference>
<comment type="caution">
    <text evidence="3">The sequence shown here is derived from an EMBL/GenBank/DDBJ whole genome shotgun (WGS) entry which is preliminary data.</text>
</comment>
<keyword evidence="2" id="KW-1133">Transmembrane helix</keyword>
<feature type="transmembrane region" description="Helical" evidence="2">
    <location>
        <begin position="150"/>
        <end position="168"/>
    </location>
</feature>
<dbReference type="Pfam" id="PF06772">
    <property type="entry name" value="LtrA"/>
    <property type="match status" value="1"/>
</dbReference>
<feature type="transmembrane region" description="Helical" evidence="2">
    <location>
        <begin position="92"/>
        <end position="112"/>
    </location>
</feature>
<evidence type="ECO:0000313" key="4">
    <source>
        <dbReference type="Proteomes" id="UP000586947"/>
    </source>
</evidence>
<dbReference type="Proteomes" id="UP000586947">
    <property type="component" value="Unassembled WGS sequence"/>
</dbReference>
<proteinExistence type="predicted"/>
<gene>
    <name evidence="3" type="ORF">HNR20_004921</name>
</gene>
<name>A0A840VWN7_9ACTN</name>
<dbReference type="InterPro" id="IPR010640">
    <property type="entry name" value="Low_temperature_requirement_A"/>
</dbReference>
<dbReference type="AlphaFoldDB" id="A0A840VWN7"/>
<feature type="region of interest" description="Disordered" evidence="1">
    <location>
        <begin position="1"/>
        <end position="25"/>
    </location>
</feature>
<evidence type="ECO:0000256" key="2">
    <source>
        <dbReference type="SAM" id="Phobius"/>
    </source>
</evidence>
<feature type="transmembrane region" description="Helical" evidence="2">
    <location>
        <begin position="215"/>
        <end position="233"/>
    </location>
</feature>
<dbReference type="PANTHER" id="PTHR36840">
    <property type="entry name" value="BLL5714 PROTEIN"/>
    <property type="match status" value="1"/>
</dbReference>
<accession>A0A840VWN7</accession>
<keyword evidence="4" id="KW-1185">Reference proteome</keyword>
<feature type="transmembrane region" description="Helical" evidence="2">
    <location>
        <begin position="118"/>
        <end position="138"/>
    </location>
</feature>
<evidence type="ECO:0000313" key="3">
    <source>
        <dbReference type="EMBL" id="MBB5480416.1"/>
    </source>
</evidence>
<sequence length="256" mass="27868">MAAKGRRRSGTAGTRPPPTRGPGGSQRTDLLELFFDLSFVAGLAMTSQKMATELTWTSFVQALLALSTLWAVWVTTTLVTDSYSPRKQPIPFVILAAMFGVMLMAAALPGAFGDHGLIFGGTWAVIIVGRGLVLIWSLRGRQEQERSVRALVWNLGSGSLWVVGGLVPDPEWRLAVWLAALALDYTAYGFRFPIPGRPPLPQYQVTPEHLAERYQQIYILAVGELVLISVLSLGHQSFSVGRLATFVVAFLTAVVL</sequence>
<keyword evidence="2" id="KW-0472">Membrane</keyword>
<reference evidence="3 4" key="1">
    <citation type="submission" date="2020-08" db="EMBL/GenBank/DDBJ databases">
        <title>Sequencing the genomes of 1000 actinobacteria strains.</title>
        <authorList>
            <person name="Klenk H.-P."/>
        </authorList>
    </citation>
    <scope>NUCLEOTIDE SEQUENCE [LARGE SCALE GENOMIC DNA]</scope>
    <source>
        <strain evidence="3 4">DSM 103125</strain>
    </source>
</reference>
<dbReference type="EMBL" id="JACHDP010000001">
    <property type="protein sequence ID" value="MBB5480416.1"/>
    <property type="molecule type" value="Genomic_DNA"/>
</dbReference>
<organism evidence="3 4">
    <name type="scientific">Micromonospora parathelypteridis</name>
    <dbReference type="NCBI Taxonomy" id="1839617"/>
    <lineage>
        <taxon>Bacteria</taxon>
        <taxon>Bacillati</taxon>
        <taxon>Actinomycetota</taxon>
        <taxon>Actinomycetes</taxon>
        <taxon>Micromonosporales</taxon>
        <taxon>Micromonosporaceae</taxon>
        <taxon>Micromonospora</taxon>
    </lineage>
</organism>
<keyword evidence="2" id="KW-0812">Transmembrane</keyword>
<protein>
    <submittedName>
        <fullName evidence="3">Low temperature requirement protein LtrA</fullName>
    </submittedName>
</protein>
<evidence type="ECO:0000256" key="1">
    <source>
        <dbReference type="SAM" id="MobiDB-lite"/>
    </source>
</evidence>